<dbReference type="InterPro" id="IPR010432">
    <property type="entry name" value="RDD"/>
</dbReference>
<dbReference type="Pfam" id="PF06271">
    <property type="entry name" value="RDD"/>
    <property type="match status" value="1"/>
</dbReference>
<dbReference type="PANTHER" id="PTHR36115">
    <property type="entry name" value="PROLINE-RICH ANTIGEN HOMOLOG-RELATED"/>
    <property type="match status" value="1"/>
</dbReference>
<evidence type="ECO:0000313" key="8">
    <source>
        <dbReference type="EMBL" id="MDG5486847.1"/>
    </source>
</evidence>
<evidence type="ECO:0000259" key="7">
    <source>
        <dbReference type="Pfam" id="PF06271"/>
    </source>
</evidence>
<name>A0ABT6GZC9_MYCGU</name>
<gene>
    <name evidence="8" type="ORF">MNO81_28990</name>
</gene>
<keyword evidence="3 6" id="KW-0812">Transmembrane</keyword>
<keyword evidence="2" id="KW-1003">Cell membrane</keyword>
<evidence type="ECO:0000256" key="1">
    <source>
        <dbReference type="ARBA" id="ARBA00004651"/>
    </source>
</evidence>
<dbReference type="InterPro" id="IPR051791">
    <property type="entry name" value="Pra-immunoreactive"/>
</dbReference>
<evidence type="ECO:0000256" key="3">
    <source>
        <dbReference type="ARBA" id="ARBA00022692"/>
    </source>
</evidence>
<comment type="subcellular location">
    <subcellularLocation>
        <location evidence="1">Cell membrane</location>
        <topology evidence="1">Multi-pass membrane protein</topology>
    </subcellularLocation>
</comment>
<proteinExistence type="predicted"/>
<sequence>MTVTNTDIDADTGPPTASGCDAAETTVLASWAQRGFALAVDILPAAAMLATTALVALSVPLHGAWWWVCMAIGAVAILWVAFNRLVVPSTSGQSLGRAVVGITVVRRAGGAVGAWSLLLRDLAHLLDTVPVLAGWLWPWVDSRRRTFADMLLGTQARVCEPTRPDRTPRRRATALLIAAAAVCAGGAAVSYTVVRQHDQSVTEATAQIAQKGPHMVEQILSYYPDTIGADFERARSLATDKYRADLTAQQEAVAKSAAVRNEYWVTNSSVLSATPDQVTMLMFLQGQRGAPPAQRYITASVRVAFAKSGTGDWKVDNVAVVTEPQATEAIP</sequence>
<accession>A0ABT6GZC9</accession>
<evidence type="ECO:0000313" key="9">
    <source>
        <dbReference type="Proteomes" id="UP001154266"/>
    </source>
</evidence>
<dbReference type="EMBL" id="JAKZMO010000046">
    <property type="protein sequence ID" value="MDG5486847.1"/>
    <property type="molecule type" value="Genomic_DNA"/>
</dbReference>
<feature type="transmembrane region" description="Helical" evidence="6">
    <location>
        <begin position="64"/>
        <end position="82"/>
    </location>
</feature>
<evidence type="ECO:0000256" key="2">
    <source>
        <dbReference type="ARBA" id="ARBA00022475"/>
    </source>
</evidence>
<dbReference type="Proteomes" id="UP001154266">
    <property type="component" value="Unassembled WGS sequence"/>
</dbReference>
<reference evidence="8" key="1">
    <citation type="journal article" date="2023" name="Environ. Microbiol.">
        <title>The 2-methylpropene degradation pathway in Mycobacteriaceae family strains.</title>
        <authorList>
            <person name="Helbich S."/>
            <person name="Barrantes I."/>
            <person name="Dos Anjos Borges L.G."/>
            <person name="Pieper D.H."/>
            <person name="Vainshtein Y."/>
            <person name="Sohn K."/>
            <person name="Engesser K.H."/>
        </authorList>
    </citation>
    <scope>NUCLEOTIDE SEQUENCE</scope>
    <source>
        <strain evidence="8">IBE100</strain>
    </source>
</reference>
<evidence type="ECO:0000256" key="6">
    <source>
        <dbReference type="SAM" id="Phobius"/>
    </source>
</evidence>
<keyword evidence="4 6" id="KW-1133">Transmembrane helix</keyword>
<evidence type="ECO:0000256" key="4">
    <source>
        <dbReference type="ARBA" id="ARBA00022989"/>
    </source>
</evidence>
<comment type="caution">
    <text evidence="8">The sequence shown here is derived from an EMBL/GenBank/DDBJ whole genome shotgun (WGS) entry which is preliminary data.</text>
</comment>
<dbReference type="PANTHER" id="PTHR36115:SF6">
    <property type="entry name" value="PROLINE-RICH ANTIGEN HOMOLOG"/>
    <property type="match status" value="1"/>
</dbReference>
<feature type="domain" description="RDD" evidence="7">
    <location>
        <begin position="28"/>
        <end position="152"/>
    </location>
</feature>
<feature type="transmembrane region" description="Helical" evidence="6">
    <location>
        <begin position="172"/>
        <end position="194"/>
    </location>
</feature>
<organism evidence="8 9">
    <name type="scientific">Mycolicibacterium gadium</name>
    <name type="common">Mycobacterium gadium</name>
    <dbReference type="NCBI Taxonomy" id="1794"/>
    <lineage>
        <taxon>Bacteria</taxon>
        <taxon>Bacillati</taxon>
        <taxon>Actinomycetota</taxon>
        <taxon>Actinomycetes</taxon>
        <taxon>Mycobacteriales</taxon>
        <taxon>Mycobacteriaceae</taxon>
        <taxon>Mycolicibacterium</taxon>
    </lineage>
</organism>
<keyword evidence="9" id="KW-1185">Reference proteome</keyword>
<protein>
    <submittedName>
        <fullName evidence="8">RDD family protein</fullName>
    </submittedName>
</protein>
<keyword evidence="5 6" id="KW-0472">Membrane</keyword>
<evidence type="ECO:0000256" key="5">
    <source>
        <dbReference type="ARBA" id="ARBA00023136"/>
    </source>
</evidence>
<feature type="transmembrane region" description="Helical" evidence="6">
    <location>
        <begin position="36"/>
        <end position="58"/>
    </location>
</feature>